<dbReference type="EC" id="1.14.13.-" evidence="2"/>
<dbReference type="InterPro" id="IPR050982">
    <property type="entry name" value="Auxin_biosynth/cation_transpt"/>
</dbReference>
<organism evidence="2 3">
    <name type="scientific">Ornithinibacillus salinisoli</name>
    <dbReference type="NCBI Taxonomy" id="1848459"/>
    <lineage>
        <taxon>Bacteria</taxon>
        <taxon>Bacillati</taxon>
        <taxon>Bacillota</taxon>
        <taxon>Bacilli</taxon>
        <taxon>Bacillales</taxon>
        <taxon>Bacillaceae</taxon>
        <taxon>Ornithinibacillus</taxon>
    </lineage>
</organism>
<name>A0ABW4W2Z9_9BACI</name>
<keyword evidence="2" id="KW-0503">Monooxygenase</keyword>
<evidence type="ECO:0000256" key="1">
    <source>
        <dbReference type="ARBA" id="ARBA00023002"/>
    </source>
</evidence>
<comment type="caution">
    <text evidence="2">The sequence shown here is derived from an EMBL/GenBank/DDBJ whole genome shotgun (WGS) entry which is preliminary data.</text>
</comment>
<accession>A0ABW4W2Z9</accession>
<dbReference type="GO" id="GO:0004497">
    <property type="term" value="F:monooxygenase activity"/>
    <property type="evidence" value="ECO:0007669"/>
    <property type="project" value="UniProtKB-KW"/>
</dbReference>
<dbReference type="EMBL" id="JBHUHQ010000016">
    <property type="protein sequence ID" value="MFD2045088.1"/>
    <property type="molecule type" value="Genomic_DNA"/>
</dbReference>
<dbReference type="PANTHER" id="PTHR43539">
    <property type="entry name" value="FLAVIN-BINDING MONOOXYGENASE-LIKE PROTEIN (AFU_ORTHOLOGUE AFUA_4G09220)"/>
    <property type="match status" value="1"/>
</dbReference>
<dbReference type="RefSeq" id="WP_377557702.1">
    <property type="nucleotide sequence ID" value="NZ_JBHUHQ010000016.1"/>
</dbReference>
<dbReference type="Gene3D" id="3.50.50.60">
    <property type="entry name" value="FAD/NAD(P)-binding domain"/>
    <property type="match status" value="1"/>
</dbReference>
<keyword evidence="1 2" id="KW-0560">Oxidoreductase</keyword>
<dbReference type="PRINTS" id="PR00469">
    <property type="entry name" value="PNDRDTASEII"/>
</dbReference>
<dbReference type="Proteomes" id="UP001597383">
    <property type="component" value="Unassembled WGS sequence"/>
</dbReference>
<proteinExistence type="predicted"/>
<reference evidence="3" key="1">
    <citation type="journal article" date="2019" name="Int. J. Syst. Evol. Microbiol.">
        <title>The Global Catalogue of Microorganisms (GCM) 10K type strain sequencing project: providing services to taxonomists for standard genome sequencing and annotation.</title>
        <authorList>
            <consortium name="The Broad Institute Genomics Platform"/>
            <consortium name="The Broad Institute Genome Sequencing Center for Infectious Disease"/>
            <person name="Wu L."/>
            <person name="Ma J."/>
        </authorList>
    </citation>
    <scope>NUCLEOTIDE SEQUENCE [LARGE SCALE GENOMIC DNA]</scope>
    <source>
        <strain evidence="3">R28</strain>
    </source>
</reference>
<dbReference type="InterPro" id="IPR036188">
    <property type="entry name" value="FAD/NAD-bd_sf"/>
</dbReference>
<keyword evidence="3" id="KW-1185">Reference proteome</keyword>
<evidence type="ECO:0000313" key="3">
    <source>
        <dbReference type="Proteomes" id="UP001597383"/>
    </source>
</evidence>
<sequence length="345" mass="39188">MYQTIIIGAGQAGLAMGYYLKQSNHSFLILDENQEVGEVWDKRYDSLVLFTPRSFSSLPGLKLKGKPQGFPSKDEISQYLKEYVESFKLPIKHNNKVTYVRKEDNIFHITTEHTEYEAQNVIIATGPFQKPRIPAFANTLSKEVIQLHSSEYENPSQLKTGNVLVVGGGNSGAQIAVEISQIKKTYLSTSQRLIFLPLVIRNKSIFWWFDKVGILKATSNSFIGRQIQKRGDPIFGLELRYAIRNGDVVVKNRSISGQENKILFQDNTLLNVHNIIWATGFLFDYSWLHVAGVLDRKGKPIQHRGITNVDGVYFLGLPWQHRRGSALLQGIGYDAEYVMNHIKKK</sequence>
<evidence type="ECO:0000313" key="2">
    <source>
        <dbReference type="EMBL" id="MFD2045088.1"/>
    </source>
</evidence>
<protein>
    <submittedName>
        <fullName evidence="2">Flavin-containing monooxygenase</fullName>
        <ecNumber evidence="2">1.14.13.-</ecNumber>
    </submittedName>
</protein>
<dbReference type="PANTHER" id="PTHR43539:SF78">
    <property type="entry name" value="FLAVIN-CONTAINING MONOOXYGENASE"/>
    <property type="match status" value="1"/>
</dbReference>
<dbReference type="SUPFAM" id="SSF51905">
    <property type="entry name" value="FAD/NAD(P)-binding domain"/>
    <property type="match status" value="2"/>
</dbReference>
<dbReference type="Pfam" id="PF13738">
    <property type="entry name" value="Pyr_redox_3"/>
    <property type="match status" value="1"/>
</dbReference>
<gene>
    <name evidence="2" type="ORF">ACFSJF_12480</name>
</gene>
<dbReference type="PRINTS" id="PR00368">
    <property type="entry name" value="FADPNR"/>
</dbReference>